<comment type="caution">
    <text evidence="1">The sequence shown here is derived from an EMBL/GenBank/DDBJ whole genome shotgun (WGS) entry which is preliminary data.</text>
</comment>
<organism evidence="1">
    <name type="scientific">marine sediment metagenome</name>
    <dbReference type="NCBI Taxonomy" id="412755"/>
    <lineage>
        <taxon>unclassified sequences</taxon>
        <taxon>metagenomes</taxon>
        <taxon>ecological metagenomes</taxon>
    </lineage>
</organism>
<evidence type="ECO:0000313" key="1">
    <source>
        <dbReference type="EMBL" id="KKM06638.1"/>
    </source>
</evidence>
<dbReference type="EMBL" id="LAZR01015946">
    <property type="protein sequence ID" value="KKM06638.1"/>
    <property type="molecule type" value="Genomic_DNA"/>
</dbReference>
<dbReference type="AlphaFoldDB" id="A0A0F9K635"/>
<sequence length="72" mass="8463">MDKKVFCGKCKHRKFVECAMGCCGNHCKSNPIPKHDSIHTWLQKEDCEVKNRNNDCKEYELKKRLLKKLAKP</sequence>
<proteinExistence type="predicted"/>
<protein>
    <submittedName>
        <fullName evidence="1">Uncharacterized protein</fullName>
    </submittedName>
</protein>
<accession>A0A0F9K635</accession>
<reference evidence="1" key="1">
    <citation type="journal article" date="2015" name="Nature">
        <title>Complex archaea that bridge the gap between prokaryotes and eukaryotes.</title>
        <authorList>
            <person name="Spang A."/>
            <person name="Saw J.H."/>
            <person name="Jorgensen S.L."/>
            <person name="Zaremba-Niedzwiedzka K."/>
            <person name="Martijn J."/>
            <person name="Lind A.E."/>
            <person name="van Eijk R."/>
            <person name="Schleper C."/>
            <person name="Guy L."/>
            <person name="Ettema T.J."/>
        </authorList>
    </citation>
    <scope>NUCLEOTIDE SEQUENCE</scope>
</reference>
<gene>
    <name evidence="1" type="ORF">LCGC14_1741960</name>
</gene>
<name>A0A0F9K635_9ZZZZ</name>